<dbReference type="Proteomes" id="UP001359559">
    <property type="component" value="Unassembled WGS sequence"/>
</dbReference>
<dbReference type="EMBL" id="JAYKXN010000008">
    <property type="protein sequence ID" value="KAK7262431.1"/>
    <property type="molecule type" value="Genomic_DNA"/>
</dbReference>
<evidence type="ECO:0000313" key="1">
    <source>
        <dbReference type="EMBL" id="KAK7262431.1"/>
    </source>
</evidence>
<dbReference type="AlphaFoldDB" id="A0AAN9ESA3"/>
<protein>
    <submittedName>
        <fullName evidence="1">Uncharacterized protein</fullName>
    </submittedName>
</protein>
<sequence>MILRCLKFGFYKYHRPFSCLTKHHSMCSKFCRWNYCWNSVVDDAVNIKHESQYYQIHANSALFHYPKPRHAIHVHFSLTITPKHIALCVGLYNTATHASISSPRFYAIRFQINHNTTGSVRLTRQTLSTPLTPIFSSLNN</sequence>
<name>A0AAN9ESA3_CLITE</name>
<accession>A0AAN9ESA3</accession>
<comment type="caution">
    <text evidence="1">The sequence shown here is derived from an EMBL/GenBank/DDBJ whole genome shotgun (WGS) entry which is preliminary data.</text>
</comment>
<reference evidence="1 2" key="1">
    <citation type="submission" date="2024-01" db="EMBL/GenBank/DDBJ databases">
        <title>The genomes of 5 underutilized Papilionoideae crops provide insights into root nodulation and disease resistance.</title>
        <authorList>
            <person name="Yuan L."/>
        </authorList>
    </citation>
    <scope>NUCLEOTIDE SEQUENCE [LARGE SCALE GENOMIC DNA]</scope>
    <source>
        <strain evidence="1">LY-2023</strain>
        <tissue evidence="1">Leaf</tissue>
    </source>
</reference>
<gene>
    <name evidence="1" type="ORF">RJT34_30004</name>
</gene>
<organism evidence="1 2">
    <name type="scientific">Clitoria ternatea</name>
    <name type="common">Butterfly pea</name>
    <dbReference type="NCBI Taxonomy" id="43366"/>
    <lineage>
        <taxon>Eukaryota</taxon>
        <taxon>Viridiplantae</taxon>
        <taxon>Streptophyta</taxon>
        <taxon>Embryophyta</taxon>
        <taxon>Tracheophyta</taxon>
        <taxon>Spermatophyta</taxon>
        <taxon>Magnoliopsida</taxon>
        <taxon>eudicotyledons</taxon>
        <taxon>Gunneridae</taxon>
        <taxon>Pentapetalae</taxon>
        <taxon>rosids</taxon>
        <taxon>fabids</taxon>
        <taxon>Fabales</taxon>
        <taxon>Fabaceae</taxon>
        <taxon>Papilionoideae</taxon>
        <taxon>50 kb inversion clade</taxon>
        <taxon>NPAAA clade</taxon>
        <taxon>indigoferoid/millettioid clade</taxon>
        <taxon>Phaseoleae</taxon>
        <taxon>Clitoria</taxon>
    </lineage>
</organism>
<keyword evidence="2" id="KW-1185">Reference proteome</keyword>
<proteinExistence type="predicted"/>
<evidence type="ECO:0000313" key="2">
    <source>
        <dbReference type="Proteomes" id="UP001359559"/>
    </source>
</evidence>